<evidence type="ECO:0000313" key="3">
    <source>
        <dbReference type="Proteomes" id="UP000070184"/>
    </source>
</evidence>
<keyword evidence="1" id="KW-0175">Coiled coil</keyword>
<reference evidence="2 3" key="1">
    <citation type="journal article" date="2016" name="Sci. Rep.">
        <title>Metabolic traits of an uncultured archaeal lineage -MSBL1- from brine pools of the Red Sea.</title>
        <authorList>
            <person name="Mwirichia R."/>
            <person name="Alam I."/>
            <person name="Rashid M."/>
            <person name="Vinu M."/>
            <person name="Ba-Alawi W."/>
            <person name="Anthony Kamau A."/>
            <person name="Kamanda Ngugi D."/>
            <person name="Goker M."/>
            <person name="Klenk H.P."/>
            <person name="Bajic V."/>
            <person name="Stingl U."/>
        </authorList>
    </citation>
    <scope>NUCLEOTIDE SEQUENCE [LARGE SCALE GENOMIC DNA]</scope>
    <source>
        <strain evidence="2">SCGC-AAA259B11</strain>
    </source>
</reference>
<dbReference type="InterPro" id="IPR010038">
    <property type="entry name" value="MoaD_arc-typ"/>
</dbReference>
<dbReference type="PANTHER" id="PTHR38031:SF1">
    <property type="entry name" value="SULFUR CARRIER PROTEIN CYSO"/>
    <property type="match status" value="1"/>
</dbReference>
<organism evidence="2 3">
    <name type="scientific">candidate division MSBL1 archaeon SCGC-AAA259B11</name>
    <dbReference type="NCBI Taxonomy" id="1698260"/>
    <lineage>
        <taxon>Archaea</taxon>
        <taxon>Methanobacteriati</taxon>
        <taxon>Methanobacteriota</taxon>
        <taxon>candidate division MSBL1</taxon>
    </lineage>
</organism>
<dbReference type="AlphaFoldDB" id="A0A133U3J7"/>
<protein>
    <recommendedName>
        <fullName evidence="4">MoaD family protein</fullName>
    </recommendedName>
</protein>
<dbReference type="SUPFAM" id="SSF54285">
    <property type="entry name" value="MoaD/ThiS"/>
    <property type="match status" value="1"/>
</dbReference>
<dbReference type="NCBIfam" id="TIGR01687">
    <property type="entry name" value="moaD_arch"/>
    <property type="match status" value="1"/>
</dbReference>
<dbReference type="EMBL" id="LHXK01000082">
    <property type="protein sequence ID" value="KXA88758.1"/>
    <property type="molecule type" value="Genomic_DNA"/>
</dbReference>
<evidence type="ECO:0000256" key="1">
    <source>
        <dbReference type="SAM" id="Coils"/>
    </source>
</evidence>
<keyword evidence="3" id="KW-1185">Reference proteome</keyword>
<feature type="coiled-coil region" evidence="1">
    <location>
        <begin position="24"/>
        <end position="55"/>
    </location>
</feature>
<comment type="caution">
    <text evidence="2">The sequence shown here is derived from an EMBL/GenBank/DDBJ whole genome shotgun (WGS) entry which is preliminary data.</text>
</comment>
<dbReference type="Pfam" id="PF02597">
    <property type="entry name" value="ThiS"/>
    <property type="match status" value="1"/>
</dbReference>
<dbReference type="InterPro" id="IPR003749">
    <property type="entry name" value="ThiS/MoaD-like"/>
</dbReference>
<gene>
    <name evidence="2" type="ORF">AKJ61_04240</name>
</gene>
<dbReference type="InterPro" id="IPR016155">
    <property type="entry name" value="Mopterin_synth/thiamin_S_b"/>
</dbReference>
<dbReference type="InterPro" id="IPR052045">
    <property type="entry name" value="Sulfur_Carrier/Prot_Modifier"/>
</dbReference>
<dbReference type="InterPro" id="IPR012675">
    <property type="entry name" value="Beta-grasp_dom_sf"/>
</dbReference>
<sequence length="96" mass="11007">MKIKIKFFANFRDILGRGEVTVSANNVRELLKYLRDNNEKLKEELFDDAENLELNNFVNVVINGQRIEVLEGLDTELREGDTVSIFPPVAGGRRNQ</sequence>
<name>A0A133U3J7_9EURY</name>
<proteinExistence type="predicted"/>
<dbReference type="NCBIfam" id="NF041918">
    <property type="entry name" value="SAMP1"/>
    <property type="match status" value="1"/>
</dbReference>
<evidence type="ECO:0008006" key="4">
    <source>
        <dbReference type="Google" id="ProtNLM"/>
    </source>
</evidence>
<accession>A0A133U3J7</accession>
<evidence type="ECO:0000313" key="2">
    <source>
        <dbReference type="EMBL" id="KXA88758.1"/>
    </source>
</evidence>
<dbReference type="PANTHER" id="PTHR38031">
    <property type="entry name" value="SULFUR CARRIER PROTEIN SLR0821-RELATED"/>
    <property type="match status" value="1"/>
</dbReference>
<dbReference type="Gene3D" id="3.10.20.30">
    <property type="match status" value="1"/>
</dbReference>
<dbReference type="Proteomes" id="UP000070184">
    <property type="component" value="Unassembled WGS sequence"/>
</dbReference>
<dbReference type="InterPro" id="IPR054834">
    <property type="entry name" value="SAMP1_3"/>
</dbReference>